<keyword evidence="6" id="KW-0997">Cell inner membrane</keyword>
<dbReference type="GO" id="GO:0005524">
    <property type="term" value="F:ATP binding"/>
    <property type="evidence" value="ECO:0007669"/>
    <property type="project" value="UniProtKB-KW"/>
</dbReference>
<dbReference type="AlphaFoldDB" id="A0AAE7TFY1"/>
<evidence type="ECO:0000256" key="12">
    <source>
        <dbReference type="ARBA" id="ARBA00022989"/>
    </source>
</evidence>
<dbReference type="KEGG" id="barh:WN72_11840"/>
<dbReference type="Pfam" id="PF02706">
    <property type="entry name" value="Wzz"/>
    <property type="match status" value="1"/>
</dbReference>
<dbReference type="CDD" id="cd05387">
    <property type="entry name" value="BY-kinase"/>
    <property type="match status" value="1"/>
</dbReference>
<keyword evidence="16" id="KW-0175">Coiled coil</keyword>
<evidence type="ECO:0000313" key="21">
    <source>
        <dbReference type="Proteomes" id="UP000594015"/>
    </source>
</evidence>
<accession>A0AAE7TFY1</accession>
<evidence type="ECO:0000256" key="6">
    <source>
        <dbReference type="ARBA" id="ARBA00022519"/>
    </source>
</evidence>
<keyword evidence="8 17" id="KW-0812">Transmembrane</keyword>
<dbReference type="InterPro" id="IPR005702">
    <property type="entry name" value="Wzc-like_C"/>
</dbReference>
<evidence type="ECO:0000259" key="19">
    <source>
        <dbReference type="Pfam" id="PF13614"/>
    </source>
</evidence>
<feature type="domain" description="Polysaccharide chain length determinant N-terminal" evidence="18">
    <location>
        <begin position="28"/>
        <end position="114"/>
    </location>
</feature>
<evidence type="ECO:0000256" key="14">
    <source>
        <dbReference type="ARBA" id="ARBA00023137"/>
    </source>
</evidence>
<evidence type="ECO:0000256" key="15">
    <source>
        <dbReference type="ARBA" id="ARBA00051245"/>
    </source>
</evidence>
<evidence type="ECO:0000256" key="11">
    <source>
        <dbReference type="ARBA" id="ARBA00022840"/>
    </source>
</evidence>
<evidence type="ECO:0000259" key="18">
    <source>
        <dbReference type="Pfam" id="PF02706"/>
    </source>
</evidence>
<dbReference type="InterPro" id="IPR050445">
    <property type="entry name" value="Bact_polysacc_biosynth/exp"/>
</dbReference>
<evidence type="ECO:0000256" key="1">
    <source>
        <dbReference type="ARBA" id="ARBA00004429"/>
    </source>
</evidence>
<dbReference type="PANTHER" id="PTHR32309:SF13">
    <property type="entry name" value="FERRIC ENTEROBACTIN TRANSPORT PROTEIN FEPE"/>
    <property type="match status" value="1"/>
</dbReference>
<feature type="transmembrane region" description="Helical" evidence="17">
    <location>
        <begin position="36"/>
        <end position="55"/>
    </location>
</feature>
<comment type="catalytic activity">
    <reaction evidence="15">
        <text>L-tyrosyl-[protein] + ATP = O-phospho-L-tyrosyl-[protein] + ADP + H(+)</text>
        <dbReference type="Rhea" id="RHEA:10596"/>
        <dbReference type="Rhea" id="RHEA-COMP:10136"/>
        <dbReference type="Rhea" id="RHEA-COMP:20101"/>
        <dbReference type="ChEBI" id="CHEBI:15378"/>
        <dbReference type="ChEBI" id="CHEBI:30616"/>
        <dbReference type="ChEBI" id="CHEBI:46858"/>
        <dbReference type="ChEBI" id="CHEBI:61978"/>
        <dbReference type="ChEBI" id="CHEBI:456216"/>
        <dbReference type="EC" id="2.7.10.2"/>
    </reaction>
</comment>
<feature type="domain" description="AAA" evidence="19">
    <location>
        <begin position="593"/>
        <end position="717"/>
    </location>
</feature>
<proteinExistence type="inferred from homology"/>
<dbReference type="EMBL" id="CP030050">
    <property type="protein sequence ID" value="QOZ66925.1"/>
    <property type="molecule type" value="Genomic_DNA"/>
</dbReference>
<keyword evidence="9" id="KW-0547">Nucleotide-binding</keyword>
<reference evidence="20 21" key="1">
    <citation type="submission" date="2018-06" db="EMBL/GenBank/DDBJ databases">
        <title>Comparative genomics of Bradyrhizobium nodulating Arachidis hypogaea.</title>
        <authorList>
            <person name="Li Y."/>
        </authorList>
    </citation>
    <scope>NUCLEOTIDE SEQUENCE [LARGE SCALE GENOMIC DNA]</scope>
    <source>
        <strain evidence="20 21">CCBAU 051107</strain>
    </source>
</reference>
<comment type="similarity">
    <text evidence="3">Belongs to the etk/wzc family.</text>
</comment>
<dbReference type="InterPro" id="IPR025669">
    <property type="entry name" value="AAA_dom"/>
</dbReference>
<evidence type="ECO:0000256" key="17">
    <source>
        <dbReference type="SAM" id="Phobius"/>
    </source>
</evidence>
<keyword evidence="14" id="KW-0829">Tyrosine-protein kinase</keyword>
<evidence type="ECO:0000256" key="8">
    <source>
        <dbReference type="ARBA" id="ARBA00022692"/>
    </source>
</evidence>
<dbReference type="Gene3D" id="3.40.50.300">
    <property type="entry name" value="P-loop containing nucleotide triphosphate hydrolases"/>
    <property type="match status" value="1"/>
</dbReference>
<name>A0AAE7TFY1_9BRAD</name>
<dbReference type="Pfam" id="PF13614">
    <property type="entry name" value="AAA_31"/>
    <property type="match status" value="1"/>
</dbReference>
<keyword evidence="10" id="KW-0418">Kinase</keyword>
<dbReference type="InterPro" id="IPR027417">
    <property type="entry name" value="P-loop_NTPase"/>
</dbReference>
<sequence>MLHSRLPSVNVEAPEPELLSISDAILALKGLISRQLPLMIFVFLACVSLGLLYVITAQRMYTSTASLIIDSRKINLMQQQQSAGSDAPIESAMIDSQVEIIKSDTIALSVIKDLRLVDEPEFTGDSGGLVGNVLGAVFSLFSSPTPPSEYQQLRKALSRFQKNLAVKRVGLSYVIEISYRSTSADRAAQISNAVAEAYIVDSLEAKYNASRRAAVWLQDRMKELRAQASAAERAVADYKAKNNIVDAGGRLLSEQQLAEINSALTVARAQRAEAQARLERITAILKSDDEDRNVILNDLATVADTMQNPVIVKLRQTYLDYAAKESDWSNRYGANHLAVINLRNQMREIRRSIKDELRRTAESFKSDLEIAKSREEASQKSLNDAISQSNDTSQAQIVLRDLESNAQSARALSDNFLQMYMVSVQQQSFPITEARVITPAAISLSPSSPKTLLVLLGSLLVGGLFAGAGAFIRDMMDRVFRTAPQVEAMLGMSCLAVVPRVQPDELPQTGWSKARTVAKLASGWRHLRGRSEPEQQVVPSEYPAGAQLLGRQMNVTDTMSGVVTRAPFSRFAESMRAIKMAIDLSRDEASCKIIGITSSLPNEGKSTIAGAIAQASSMSGTRTLLVDCDIRNPSLTRRFSPDAQAGLIELVLGQAELKDLIWTDSQSALHFLPCVIASRSSNSADLLASAPMERLFKALRNHYDLIIVDLSPLAPVIDVRGTSRIVDHYTLVVEWAETKIDVVKRCLEEAPGVQKKLMGIVLNKVDIAALGRYDAYRGDYYRNRYYHRYGYVD</sequence>
<keyword evidence="7" id="KW-0808">Transferase</keyword>
<keyword evidence="12 17" id="KW-1133">Transmembrane helix</keyword>
<keyword evidence="11" id="KW-0067">ATP-binding</keyword>
<dbReference type="InterPro" id="IPR003856">
    <property type="entry name" value="LPS_length_determ_N"/>
</dbReference>
<gene>
    <name evidence="20" type="ORF">WN72_11840</name>
</gene>
<dbReference type="GO" id="GO:0004715">
    <property type="term" value="F:non-membrane spanning protein tyrosine kinase activity"/>
    <property type="evidence" value="ECO:0007669"/>
    <property type="project" value="UniProtKB-EC"/>
</dbReference>
<evidence type="ECO:0000256" key="3">
    <source>
        <dbReference type="ARBA" id="ARBA00008883"/>
    </source>
</evidence>
<feature type="coiled-coil region" evidence="16">
    <location>
        <begin position="339"/>
        <end position="374"/>
    </location>
</feature>
<keyword evidence="13 17" id="KW-0472">Membrane</keyword>
<dbReference type="NCBIfam" id="TIGR01007">
    <property type="entry name" value="eps_fam"/>
    <property type="match status" value="1"/>
</dbReference>
<evidence type="ECO:0000256" key="10">
    <source>
        <dbReference type="ARBA" id="ARBA00022777"/>
    </source>
</evidence>
<keyword evidence="5" id="KW-1003">Cell membrane</keyword>
<evidence type="ECO:0000256" key="4">
    <source>
        <dbReference type="ARBA" id="ARBA00011903"/>
    </source>
</evidence>
<evidence type="ECO:0000256" key="5">
    <source>
        <dbReference type="ARBA" id="ARBA00022475"/>
    </source>
</evidence>
<dbReference type="SUPFAM" id="SSF52540">
    <property type="entry name" value="P-loop containing nucleoside triphosphate hydrolases"/>
    <property type="match status" value="1"/>
</dbReference>
<evidence type="ECO:0000256" key="9">
    <source>
        <dbReference type="ARBA" id="ARBA00022741"/>
    </source>
</evidence>
<organism evidence="20 21">
    <name type="scientific">Bradyrhizobium arachidis</name>
    <dbReference type="NCBI Taxonomy" id="858423"/>
    <lineage>
        <taxon>Bacteria</taxon>
        <taxon>Pseudomonadati</taxon>
        <taxon>Pseudomonadota</taxon>
        <taxon>Alphaproteobacteria</taxon>
        <taxon>Hyphomicrobiales</taxon>
        <taxon>Nitrobacteraceae</taxon>
        <taxon>Bradyrhizobium</taxon>
    </lineage>
</organism>
<comment type="subcellular location">
    <subcellularLocation>
        <location evidence="1">Cell inner membrane</location>
        <topology evidence="1">Multi-pass membrane protein</topology>
    </subcellularLocation>
</comment>
<dbReference type="GO" id="GO:0005886">
    <property type="term" value="C:plasma membrane"/>
    <property type="evidence" value="ECO:0007669"/>
    <property type="project" value="UniProtKB-SubCell"/>
</dbReference>
<evidence type="ECO:0000256" key="16">
    <source>
        <dbReference type="SAM" id="Coils"/>
    </source>
</evidence>
<feature type="coiled-coil region" evidence="16">
    <location>
        <begin position="214"/>
        <end position="277"/>
    </location>
</feature>
<evidence type="ECO:0000256" key="2">
    <source>
        <dbReference type="ARBA" id="ARBA00007316"/>
    </source>
</evidence>
<protein>
    <recommendedName>
        <fullName evidence="4">non-specific protein-tyrosine kinase</fullName>
        <ecNumber evidence="4">2.7.10.2</ecNumber>
    </recommendedName>
</protein>
<feature type="transmembrane region" description="Helical" evidence="17">
    <location>
        <begin position="452"/>
        <end position="472"/>
    </location>
</feature>
<dbReference type="EC" id="2.7.10.2" evidence="4"/>
<dbReference type="PANTHER" id="PTHR32309">
    <property type="entry name" value="TYROSINE-PROTEIN KINASE"/>
    <property type="match status" value="1"/>
</dbReference>
<dbReference type="Proteomes" id="UP000594015">
    <property type="component" value="Chromosome"/>
</dbReference>
<evidence type="ECO:0000256" key="13">
    <source>
        <dbReference type="ARBA" id="ARBA00023136"/>
    </source>
</evidence>
<comment type="similarity">
    <text evidence="2">Belongs to the CpsD/CapB family.</text>
</comment>
<evidence type="ECO:0000313" key="20">
    <source>
        <dbReference type="EMBL" id="QOZ66925.1"/>
    </source>
</evidence>
<evidence type="ECO:0000256" key="7">
    <source>
        <dbReference type="ARBA" id="ARBA00022679"/>
    </source>
</evidence>